<dbReference type="EMBL" id="JAYMYS010000003">
    <property type="protein sequence ID" value="KAK7399628.1"/>
    <property type="molecule type" value="Genomic_DNA"/>
</dbReference>
<evidence type="ECO:0000256" key="1">
    <source>
        <dbReference type="SAM" id="MobiDB-lite"/>
    </source>
</evidence>
<dbReference type="Proteomes" id="UP001386955">
    <property type="component" value="Unassembled WGS sequence"/>
</dbReference>
<sequence length="110" mass="11990">MRHGEGTSGCGSPLSDSEGMHDWWSMSRGWGKVAQQVEAQDLVWGGEGVQGLEKAFFATAVETVIDRLTDFEKCGMERALADGSPLPDSEGMHDIHRPCDDSADAREDYS</sequence>
<dbReference type="AlphaFoldDB" id="A0AAN9SS19"/>
<feature type="region of interest" description="Disordered" evidence="1">
    <location>
        <begin position="79"/>
        <end position="110"/>
    </location>
</feature>
<gene>
    <name evidence="2" type="ORF">VNO78_10815</name>
</gene>
<proteinExistence type="predicted"/>
<keyword evidence="3" id="KW-1185">Reference proteome</keyword>
<comment type="caution">
    <text evidence="2">The sequence shown here is derived from an EMBL/GenBank/DDBJ whole genome shotgun (WGS) entry which is preliminary data.</text>
</comment>
<name>A0AAN9SS19_PSOTE</name>
<protein>
    <submittedName>
        <fullName evidence="2">Uncharacterized protein</fullName>
    </submittedName>
</protein>
<evidence type="ECO:0000313" key="2">
    <source>
        <dbReference type="EMBL" id="KAK7399628.1"/>
    </source>
</evidence>
<organism evidence="2 3">
    <name type="scientific">Psophocarpus tetragonolobus</name>
    <name type="common">Winged bean</name>
    <name type="synonym">Dolichos tetragonolobus</name>
    <dbReference type="NCBI Taxonomy" id="3891"/>
    <lineage>
        <taxon>Eukaryota</taxon>
        <taxon>Viridiplantae</taxon>
        <taxon>Streptophyta</taxon>
        <taxon>Embryophyta</taxon>
        <taxon>Tracheophyta</taxon>
        <taxon>Spermatophyta</taxon>
        <taxon>Magnoliopsida</taxon>
        <taxon>eudicotyledons</taxon>
        <taxon>Gunneridae</taxon>
        <taxon>Pentapetalae</taxon>
        <taxon>rosids</taxon>
        <taxon>fabids</taxon>
        <taxon>Fabales</taxon>
        <taxon>Fabaceae</taxon>
        <taxon>Papilionoideae</taxon>
        <taxon>50 kb inversion clade</taxon>
        <taxon>NPAAA clade</taxon>
        <taxon>indigoferoid/millettioid clade</taxon>
        <taxon>Phaseoleae</taxon>
        <taxon>Psophocarpus</taxon>
    </lineage>
</organism>
<evidence type="ECO:0000313" key="3">
    <source>
        <dbReference type="Proteomes" id="UP001386955"/>
    </source>
</evidence>
<reference evidence="2 3" key="1">
    <citation type="submission" date="2024-01" db="EMBL/GenBank/DDBJ databases">
        <title>The genomes of 5 underutilized Papilionoideae crops provide insights into root nodulation and disease resistanc.</title>
        <authorList>
            <person name="Jiang F."/>
        </authorList>
    </citation>
    <scope>NUCLEOTIDE SEQUENCE [LARGE SCALE GENOMIC DNA]</scope>
    <source>
        <strain evidence="2">DUOXIRENSHENG_FW03</strain>
        <tissue evidence="2">Leaves</tissue>
    </source>
</reference>
<feature type="compositionally biased region" description="Basic and acidic residues" evidence="1">
    <location>
        <begin position="90"/>
        <end position="110"/>
    </location>
</feature>
<accession>A0AAN9SS19</accession>